<dbReference type="EMBL" id="LR899013">
    <property type="protein sequence ID" value="CAD7091274.1"/>
    <property type="molecule type" value="Genomic_DNA"/>
</dbReference>
<feature type="transmembrane region" description="Helical" evidence="9">
    <location>
        <begin position="173"/>
        <end position="192"/>
    </location>
</feature>
<dbReference type="Proteomes" id="UP000594454">
    <property type="component" value="Chromosome 5"/>
</dbReference>
<evidence type="ECO:0000256" key="1">
    <source>
        <dbReference type="ARBA" id="ARBA00004141"/>
    </source>
</evidence>
<evidence type="ECO:0000256" key="3">
    <source>
        <dbReference type="ARBA" id="ARBA00022676"/>
    </source>
</evidence>
<evidence type="ECO:0000313" key="11">
    <source>
        <dbReference type="Proteomes" id="UP000594454"/>
    </source>
</evidence>
<dbReference type="OMA" id="YDNITEY"/>
<keyword evidence="6 9" id="KW-1133">Transmembrane helix</keyword>
<dbReference type="FunCoup" id="A0A7R8V2I7">
    <property type="interactions" value="869"/>
</dbReference>
<evidence type="ECO:0000256" key="9">
    <source>
        <dbReference type="SAM" id="Phobius"/>
    </source>
</evidence>
<dbReference type="PANTHER" id="PTHR31488:SF1">
    <property type="entry name" value="C-MANNOSYLTRANSFERASE DPY19L1"/>
    <property type="match status" value="1"/>
</dbReference>
<evidence type="ECO:0008006" key="12">
    <source>
        <dbReference type="Google" id="ProtNLM"/>
    </source>
</evidence>
<feature type="transmembrane region" description="Helical" evidence="9">
    <location>
        <begin position="592"/>
        <end position="609"/>
    </location>
</feature>
<keyword evidence="3" id="KW-0328">Glycosyltransferase</keyword>
<reference evidence="10 11" key="1">
    <citation type="submission" date="2020-11" db="EMBL/GenBank/DDBJ databases">
        <authorList>
            <person name="Wallbank WR R."/>
            <person name="Pardo Diaz C."/>
            <person name="Kozak K."/>
            <person name="Martin S."/>
            <person name="Jiggins C."/>
            <person name="Moest M."/>
            <person name="Warren A I."/>
            <person name="Generalovic N T."/>
            <person name="Byers J.R.P. K."/>
            <person name="Montejo-Kovacevich G."/>
            <person name="Yen C E."/>
        </authorList>
    </citation>
    <scope>NUCLEOTIDE SEQUENCE [LARGE SCALE GENOMIC DNA]</scope>
</reference>
<evidence type="ECO:0000313" key="10">
    <source>
        <dbReference type="EMBL" id="CAD7091274.1"/>
    </source>
</evidence>
<dbReference type="AlphaFoldDB" id="A0A7R8V2I7"/>
<evidence type="ECO:0000256" key="7">
    <source>
        <dbReference type="ARBA" id="ARBA00023136"/>
    </source>
</evidence>
<evidence type="ECO:0000256" key="4">
    <source>
        <dbReference type="ARBA" id="ARBA00022679"/>
    </source>
</evidence>
<comment type="similarity">
    <text evidence="2">Belongs to the dpy-19 family.</text>
</comment>
<feature type="compositionally biased region" description="Polar residues" evidence="8">
    <location>
        <begin position="565"/>
        <end position="581"/>
    </location>
</feature>
<evidence type="ECO:0000256" key="6">
    <source>
        <dbReference type="ARBA" id="ARBA00022989"/>
    </source>
</evidence>
<name>A0A7R8V2I7_HERIL</name>
<sequence>MKGKSNTVLILAHAFLGVGFFFIYVHHVRTVFESKTNYGRLTKLGREALLRNEDALYYSFYKTIAEDYSFESGYKKLLNLTSIEYPNSVNAVQKFHILPEICIGYIYHQFRYLSKQLHIPTVSCWTMDGSDGEQIMTCDGVGDPFNFYMEFVWCFGGLTVFIIYMYSSFLSETSFGGIYAVVLYIIFHKYASKIYERPVARENFAFPFILWQMFYLNLCIDKAARSSSSSYPRSMRLFMIKKFTFITTVSLLCWQFSSVIYATQILILLIPQNLSGIESLFCVDYATSQLMANLLAFHFTYGNKKFFLSWQNGPTLALLCFSIQNMFRNRRKQGSPASSVKYSTLGLILAFSMQGSITDILEKSGYTHPDDNPYTTYRDLILYWTLQRRTNFTTTLLACSEGFNEVQFDDCWELIKTLIVKPLCLYSVVVLAQFLRKLRRKFDTTPKEEKIERAKNYVLEDFLEENHISMKEMSKEETQRDLNVCLEILKNCDYDYEKYKIEKMKCKSDKSSEHDDFINDVKKLKNQISKNEQRKDKSKLETQKTKDDDIPDDKNNEDAAEDPSATEQSTKSGSSNSQAKPSCTDGGILANFSYYYLYSVMQFAIFSWIGVTLKKLFFLCFTLGCILAPTLCSKFWYRKQPNIFWTVSIIVFLSSIFDPGVQNIEREYFPDLPANDDLELMLEWINLNTEKDAVFGGPVEVIGTVHLATQRPIVNHPFLELKDISERTDAIYSVFSRQQSSDIYNQCSQLKLQYLIVSLNKCSNSTDDECDMLSIWDEMQPSHRKHSQFCTELVNKNIPSFLKVFSNGHYGIIKMFSQSVQLSLKYHKLPEKVM</sequence>
<evidence type="ECO:0000256" key="2">
    <source>
        <dbReference type="ARBA" id="ARBA00008744"/>
    </source>
</evidence>
<keyword evidence="11" id="KW-1185">Reference proteome</keyword>
<organism evidence="10 11">
    <name type="scientific">Hermetia illucens</name>
    <name type="common">Black soldier fly</name>
    <dbReference type="NCBI Taxonomy" id="343691"/>
    <lineage>
        <taxon>Eukaryota</taxon>
        <taxon>Metazoa</taxon>
        <taxon>Ecdysozoa</taxon>
        <taxon>Arthropoda</taxon>
        <taxon>Hexapoda</taxon>
        <taxon>Insecta</taxon>
        <taxon>Pterygota</taxon>
        <taxon>Neoptera</taxon>
        <taxon>Endopterygota</taxon>
        <taxon>Diptera</taxon>
        <taxon>Brachycera</taxon>
        <taxon>Stratiomyomorpha</taxon>
        <taxon>Stratiomyidae</taxon>
        <taxon>Hermetiinae</taxon>
        <taxon>Hermetia</taxon>
    </lineage>
</organism>
<keyword evidence="7 9" id="KW-0472">Membrane</keyword>
<keyword evidence="5 9" id="KW-0812">Transmembrane</keyword>
<feature type="transmembrane region" description="Helical" evidence="9">
    <location>
        <begin position="147"/>
        <end position="166"/>
    </location>
</feature>
<evidence type="ECO:0000256" key="5">
    <source>
        <dbReference type="ARBA" id="ARBA00022692"/>
    </source>
</evidence>
<feature type="region of interest" description="Disordered" evidence="8">
    <location>
        <begin position="529"/>
        <end position="582"/>
    </location>
</feature>
<feature type="transmembrane region" description="Helical" evidence="9">
    <location>
        <begin position="245"/>
        <end position="270"/>
    </location>
</feature>
<dbReference type="Pfam" id="PF10034">
    <property type="entry name" value="Dpy19"/>
    <property type="match status" value="1"/>
</dbReference>
<protein>
    <recommendedName>
        <fullName evidence="12">C-mannosyltransferase dpy-19</fullName>
    </recommendedName>
</protein>
<dbReference type="GO" id="GO:0005637">
    <property type="term" value="C:nuclear inner membrane"/>
    <property type="evidence" value="ECO:0007669"/>
    <property type="project" value="TreeGrafter"/>
</dbReference>
<feature type="transmembrane region" description="Helical" evidence="9">
    <location>
        <begin position="643"/>
        <end position="661"/>
    </location>
</feature>
<feature type="transmembrane region" description="Helical" evidence="9">
    <location>
        <begin position="616"/>
        <end position="637"/>
    </location>
</feature>
<dbReference type="PANTHER" id="PTHR31488">
    <property type="entry name" value="DPY-19-LIKE 1, LIKE (H. SAPIENS)"/>
    <property type="match status" value="1"/>
</dbReference>
<feature type="transmembrane region" description="Helical" evidence="9">
    <location>
        <begin position="7"/>
        <end position="25"/>
    </location>
</feature>
<dbReference type="OrthoDB" id="6019623at2759"/>
<keyword evidence="4" id="KW-0808">Transferase</keyword>
<dbReference type="InterPro" id="IPR018732">
    <property type="entry name" value="Dpy-19/Dpy-19-like"/>
</dbReference>
<evidence type="ECO:0000256" key="8">
    <source>
        <dbReference type="SAM" id="MobiDB-lite"/>
    </source>
</evidence>
<accession>A0A7R8V2I7</accession>
<dbReference type="GO" id="GO:0000030">
    <property type="term" value="F:mannosyltransferase activity"/>
    <property type="evidence" value="ECO:0007669"/>
    <property type="project" value="TreeGrafter"/>
</dbReference>
<gene>
    <name evidence="10" type="ORF">HERILL_LOCUS13697</name>
</gene>
<dbReference type="InParanoid" id="A0A7R8V2I7"/>
<comment type="subcellular location">
    <subcellularLocation>
        <location evidence="1">Membrane</location>
        <topology evidence="1">Multi-pass membrane protein</topology>
    </subcellularLocation>
</comment>
<proteinExistence type="inferred from homology"/>
<feature type="compositionally biased region" description="Basic and acidic residues" evidence="8">
    <location>
        <begin position="531"/>
        <end position="557"/>
    </location>
</feature>